<organism evidence="1 2">
    <name type="scientific">Pleuronectes platessa</name>
    <name type="common">European plaice</name>
    <dbReference type="NCBI Taxonomy" id="8262"/>
    <lineage>
        <taxon>Eukaryota</taxon>
        <taxon>Metazoa</taxon>
        <taxon>Chordata</taxon>
        <taxon>Craniata</taxon>
        <taxon>Vertebrata</taxon>
        <taxon>Euteleostomi</taxon>
        <taxon>Actinopterygii</taxon>
        <taxon>Neopterygii</taxon>
        <taxon>Teleostei</taxon>
        <taxon>Neoteleostei</taxon>
        <taxon>Acanthomorphata</taxon>
        <taxon>Carangaria</taxon>
        <taxon>Pleuronectiformes</taxon>
        <taxon>Pleuronectoidei</taxon>
        <taxon>Pleuronectidae</taxon>
        <taxon>Pleuronectes</taxon>
    </lineage>
</organism>
<dbReference type="AlphaFoldDB" id="A0A9N7Z923"/>
<dbReference type="Proteomes" id="UP001153269">
    <property type="component" value="Unassembled WGS sequence"/>
</dbReference>
<comment type="caution">
    <text evidence="1">The sequence shown here is derived from an EMBL/GenBank/DDBJ whole genome shotgun (WGS) entry which is preliminary data.</text>
</comment>
<reference evidence="1" key="1">
    <citation type="submission" date="2020-03" db="EMBL/GenBank/DDBJ databases">
        <authorList>
            <person name="Weist P."/>
        </authorList>
    </citation>
    <scope>NUCLEOTIDE SEQUENCE</scope>
</reference>
<dbReference type="EMBL" id="CADEAL010004207">
    <property type="protein sequence ID" value="CAB1454322.1"/>
    <property type="molecule type" value="Genomic_DNA"/>
</dbReference>
<sequence>MELLRVPLRRWTRGLWGHSYGHPGPKLRGPWRIEKRQLSAVKPITAPSPSQPAALGSFLCKLTDSVPSPILGLISPQLEKCPLLGTVVLGDAAETGQKRLERRNVQFCPPVSPCVPLCLPEEALDVRLLFGCPPSCQVLSLLSDTFQDVVRCLRVEQGMLGRLNTIMHKLEDLCHHPRFSSNLVGSKVASWAGAGSRWLHAQGEPGKGPSGFNTSSPLGARDGAGYRDCRCWGRLIPHQISSASAPPKFQERSLLGNMKWIMMGIIFTNLTEKKNVLAFNFFLSVNEQFQESFLWEEEEEEEEWT</sequence>
<keyword evidence="2" id="KW-1185">Reference proteome</keyword>
<evidence type="ECO:0000313" key="1">
    <source>
        <dbReference type="EMBL" id="CAB1454322.1"/>
    </source>
</evidence>
<evidence type="ECO:0000313" key="2">
    <source>
        <dbReference type="Proteomes" id="UP001153269"/>
    </source>
</evidence>
<gene>
    <name evidence="1" type="ORF">PLEPLA_LOCUS42086</name>
</gene>
<accession>A0A9N7Z923</accession>
<proteinExistence type="predicted"/>
<name>A0A9N7Z923_PLEPL</name>
<protein>
    <submittedName>
        <fullName evidence="1">Uncharacterized protein</fullName>
    </submittedName>
</protein>